<evidence type="ECO:0000313" key="2">
    <source>
        <dbReference type="EMBL" id="KFD67753.1"/>
    </source>
</evidence>
<protein>
    <recommendedName>
        <fullName evidence="1">FERM domain-containing protein</fullName>
    </recommendedName>
</protein>
<feature type="domain" description="FERM" evidence="1">
    <location>
        <begin position="1"/>
        <end position="170"/>
    </location>
</feature>
<evidence type="ECO:0000259" key="1">
    <source>
        <dbReference type="PROSITE" id="PS50057"/>
    </source>
</evidence>
<dbReference type="InterPro" id="IPR051835">
    <property type="entry name" value="RAC1-GEF"/>
</dbReference>
<sequence>MRRLLRRRLSRPYVSFVGAFRPTAVGAIRKKSYGKPQKTCVANFRFCKRLQNPIFACSGMMPAESDIALLETARRCEFYGIKFHQAKDVEGTAVSLTVLHLGLKVYHQLYCVNTFSWAKVRKLCFKRKHFLVKLHPETYMTIRFVRTWSSSYKIFKKQVTVKGRYLLLPVGGVVTCDVLVMSEEGVVVTVLLGVTDIVKVISVERVSHDTAVLQARSSLKFEQGTPLPVAGTTMLRIRTCIPPGIH</sequence>
<dbReference type="GO" id="GO:0005085">
    <property type="term" value="F:guanyl-nucleotide exchange factor activity"/>
    <property type="evidence" value="ECO:0007669"/>
    <property type="project" value="TreeGrafter"/>
</dbReference>
<dbReference type="Pfam" id="PF09380">
    <property type="entry name" value="FERM_C"/>
    <property type="match status" value="1"/>
</dbReference>
<dbReference type="SMART" id="SM01196">
    <property type="entry name" value="FERM_C"/>
    <property type="match status" value="1"/>
</dbReference>
<name>A0A085NE57_9BILA</name>
<reference evidence="2" key="1">
    <citation type="journal article" date="2014" name="Nat. Genet.">
        <title>Genome and transcriptome of the porcine whipworm Trichuris suis.</title>
        <authorList>
            <person name="Jex A.R."/>
            <person name="Nejsum P."/>
            <person name="Schwarz E.M."/>
            <person name="Hu L."/>
            <person name="Young N.D."/>
            <person name="Hall R.S."/>
            <person name="Korhonen P.K."/>
            <person name="Liao S."/>
            <person name="Thamsborg S."/>
            <person name="Xia J."/>
            <person name="Xu P."/>
            <person name="Wang S."/>
            <person name="Scheerlinck J.P."/>
            <person name="Hofmann A."/>
            <person name="Sternberg P.W."/>
            <person name="Wang J."/>
            <person name="Gasser R.B."/>
        </authorList>
    </citation>
    <scope>NUCLEOTIDE SEQUENCE [LARGE SCALE GENOMIC DNA]</scope>
    <source>
        <strain evidence="2">DCEP-RM93F</strain>
    </source>
</reference>
<proteinExistence type="predicted"/>
<dbReference type="AlphaFoldDB" id="A0A085NE57"/>
<dbReference type="EMBL" id="KL367511">
    <property type="protein sequence ID" value="KFD67753.1"/>
    <property type="molecule type" value="Genomic_DNA"/>
</dbReference>
<dbReference type="PANTHER" id="PTHR45858">
    <property type="entry name" value="FERM DOMAIN CONTAINING PROTEIN"/>
    <property type="match status" value="1"/>
</dbReference>
<gene>
    <name evidence="2" type="ORF">M514_20048</name>
</gene>
<dbReference type="PROSITE" id="PS50057">
    <property type="entry name" value="FERM_3"/>
    <property type="match status" value="1"/>
</dbReference>
<accession>A0A085NE57</accession>
<organism evidence="2">
    <name type="scientific">Trichuris suis</name>
    <name type="common">pig whipworm</name>
    <dbReference type="NCBI Taxonomy" id="68888"/>
    <lineage>
        <taxon>Eukaryota</taxon>
        <taxon>Metazoa</taxon>
        <taxon>Ecdysozoa</taxon>
        <taxon>Nematoda</taxon>
        <taxon>Enoplea</taxon>
        <taxon>Dorylaimia</taxon>
        <taxon>Trichinellida</taxon>
        <taxon>Trichuridae</taxon>
        <taxon>Trichuris</taxon>
    </lineage>
</organism>
<dbReference type="Gene3D" id="2.30.29.30">
    <property type="entry name" value="Pleckstrin-homology domain (PH domain)/Phosphotyrosine-binding domain (PTB)"/>
    <property type="match status" value="1"/>
</dbReference>
<dbReference type="InterPro" id="IPR018980">
    <property type="entry name" value="FERM_PH-like_C"/>
</dbReference>
<dbReference type="PANTHER" id="PTHR45858:SF5">
    <property type="entry name" value="MOESIN_EZRIN_RADIXIN HOMOLOG 1"/>
    <property type="match status" value="1"/>
</dbReference>
<dbReference type="Proteomes" id="UP000030758">
    <property type="component" value="Unassembled WGS sequence"/>
</dbReference>
<dbReference type="InterPro" id="IPR011993">
    <property type="entry name" value="PH-like_dom_sf"/>
</dbReference>
<dbReference type="InterPro" id="IPR000299">
    <property type="entry name" value="FERM_domain"/>
</dbReference>
<dbReference type="SUPFAM" id="SSF50729">
    <property type="entry name" value="PH domain-like"/>
    <property type="match status" value="1"/>
</dbReference>